<accession>A0A2A7MHG0</accession>
<dbReference type="OrthoDB" id="1936753at2"/>
<dbReference type="RefSeq" id="WP_058295313.1">
    <property type="nucleotide sequence ID" value="NZ_CAMRXJ010000094.1"/>
</dbReference>
<evidence type="ECO:0000256" key="1">
    <source>
        <dbReference type="SAM" id="Phobius"/>
    </source>
</evidence>
<gene>
    <name evidence="2" type="ORF">CQ394_05365</name>
</gene>
<keyword evidence="1" id="KW-0812">Transmembrane</keyword>
<keyword evidence="3" id="KW-1185">Reference proteome</keyword>
<dbReference type="InterPro" id="IPR011990">
    <property type="entry name" value="TPR-like_helical_dom_sf"/>
</dbReference>
<dbReference type="EMBL" id="PDCJ01000001">
    <property type="protein sequence ID" value="PEG31155.1"/>
    <property type="molecule type" value="Genomic_DNA"/>
</dbReference>
<keyword evidence="1" id="KW-0472">Membrane</keyword>
<dbReference type="SMART" id="SM00028">
    <property type="entry name" value="TPR"/>
    <property type="match status" value="3"/>
</dbReference>
<evidence type="ECO:0000313" key="2">
    <source>
        <dbReference type="EMBL" id="PEG31155.1"/>
    </source>
</evidence>
<proteinExistence type="predicted"/>
<organism evidence="2 3">
    <name type="scientific">Clostridium neonatale</name>
    <dbReference type="NCBI Taxonomy" id="137838"/>
    <lineage>
        <taxon>Bacteria</taxon>
        <taxon>Bacillati</taxon>
        <taxon>Bacillota</taxon>
        <taxon>Clostridia</taxon>
        <taxon>Eubacteriales</taxon>
        <taxon>Clostridiaceae</taxon>
        <taxon>Clostridium</taxon>
    </lineage>
</organism>
<dbReference type="Pfam" id="PF12895">
    <property type="entry name" value="ANAPC3"/>
    <property type="match status" value="1"/>
</dbReference>
<dbReference type="SUPFAM" id="SSF48452">
    <property type="entry name" value="TPR-like"/>
    <property type="match status" value="1"/>
</dbReference>
<comment type="caution">
    <text evidence="2">The sequence shown here is derived from an EMBL/GenBank/DDBJ whole genome shotgun (WGS) entry which is preliminary data.</text>
</comment>
<feature type="transmembrane region" description="Helical" evidence="1">
    <location>
        <begin position="27"/>
        <end position="60"/>
    </location>
</feature>
<dbReference type="STRING" id="137838.GCA_001458595_02541"/>
<protein>
    <submittedName>
        <fullName evidence="2">Uncharacterized protein</fullName>
    </submittedName>
</protein>
<name>A0A2A7MHG0_9CLOT</name>
<reference evidence="2 3" key="1">
    <citation type="submission" date="2017-10" db="EMBL/GenBank/DDBJ databases">
        <title>Effective Description of Clostridium neonatale sp. nov. linked to necrotizing enterocolitis in neonates and a clarification of species assignable to the genus Clostridium (Prazmowski 1880) emend. Lawson and Rainey 2016.</title>
        <authorList>
            <person name="Bernard K."/>
            <person name="Burdz T."/>
            <person name="Wiebe D."/>
            <person name="Balcewich B."/>
            <person name="Alfa M."/>
            <person name="Bernier A.-M."/>
        </authorList>
    </citation>
    <scope>NUCLEOTIDE SEQUENCE [LARGE SCALE GENOMIC DNA]</scope>
    <source>
        <strain evidence="2 3">LCDC99A005</strain>
    </source>
</reference>
<sequence>MNFKNNVLKRDVDLTECSNYQELAGSWVIWMFISGIILSIKNLEGGIFLMLVSVAIFLLYKKSPKNTSATYFNMALDSIGKNEMNKAKEELNNAIKLNSENRQAYILLSSIYYKEKDYINTVKTLEDSKVLTTEGSKYNYLVGSCYYMLNKYKEAIKYLNLVRYDDNDPMKHVKNILLGKAYCFNKDYKQAIKLLKREKDTSDELKGDLLEFDYLLGIAYLNLNDKNKAYEHFKIVYDKNKEYNDVEEKMMLVK</sequence>
<keyword evidence="1" id="KW-1133">Transmembrane helix</keyword>
<dbReference type="Gene3D" id="1.25.40.10">
    <property type="entry name" value="Tetratricopeptide repeat domain"/>
    <property type="match status" value="1"/>
</dbReference>
<dbReference type="InterPro" id="IPR019734">
    <property type="entry name" value="TPR_rpt"/>
</dbReference>
<dbReference type="AlphaFoldDB" id="A0A2A7MHG0"/>
<evidence type="ECO:0000313" key="3">
    <source>
        <dbReference type="Proteomes" id="UP000220840"/>
    </source>
</evidence>
<dbReference type="Proteomes" id="UP000220840">
    <property type="component" value="Unassembled WGS sequence"/>
</dbReference>